<dbReference type="Pfam" id="PF01541">
    <property type="entry name" value="GIY-YIG"/>
    <property type="match status" value="1"/>
</dbReference>
<organism evidence="3 4">
    <name type="scientific">Rosistilla ulvae</name>
    <dbReference type="NCBI Taxonomy" id="1930277"/>
    <lineage>
        <taxon>Bacteria</taxon>
        <taxon>Pseudomonadati</taxon>
        <taxon>Planctomycetota</taxon>
        <taxon>Planctomycetia</taxon>
        <taxon>Pirellulales</taxon>
        <taxon>Pirellulaceae</taxon>
        <taxon>Rosistilla</taxon>
    </lineage>
</organism>
<evidence type="ECO:0000313" key="3">
    <source>
        <dbReference type="EMBL" id="QDS87421.1"/>
    </source>
</evidence>
<dbReference type="SMART" id="SM00465">
    <property type="entry name" value="GIYc"/>
    <property type="match status" value="1"/>
</dbReference>
<dbReference type="Gene3D" id="3.40.1440.10">
    <property type="entry name" value="GIY-YIG endonuclease"/>
    <property type="match status" value="1"/>
</dbReference>
<dbReference type="InterPro" id="IPR047296">
    <property type="entry name" value="GIY-YIG_UvrC_Cho"/>
</dbReference>
<dbReference type="InterPro" id="IPR000305">
    <property type="entry name" value="GIY-YIG_endonuc"/>
</dbReference>
<dbReference type="SUPFAM" id="SSF82771">
    <property type="entry name" value="GIY-YIG endonuclease"/>
    <property type="match status" value="1"/>
</dbReference>
<dbReference type="InterPro" id="IPR050066">
    <property type="entry name" value="UvrABC_protein_C"/>
</dbReference>
<dbReference type="Proteomes" id="UP000319557">
    <property type="component" value="Chromosome"/>
</dbReference>
<dbReference type="PROSITE" id="PS50164">
    <property type="entry name" value="GIY_YIG"/>
    <property type="match status" value="1"/>
</dbReference>
<dbReference type="PANTHER" id="PTHR30562:SF1">
    <property type="entry name" value="UVRABC SYSTEM PROTEIN C"/>
    <property type="match status" value="1"/>
</dbReference>
<keyword evidence="4" id="KW-1185">Reference proteome</keyword>
<accession>A0A517LXR1</accession>
<dbReference type="InterPro" id="IPR035901">
    <property type="entry name" value="GIY-YIG_endonuc_sf"/>
</dbReference>
<feature type="signal peptide" evidence="1">
    <location>
        <begin position="1"/>
        <end position="25"/>
    </location>
</feature>
<dbReference type="OrthoDB" id="272478at2"/>
<dbReference type="GO" id="GO:0006289">
    <property type="term" value="P:nucleotide-excision repair"/>
    <property type="evidence" value="ECO:0007669"/>
    <property type="project" value="InterPro"/>
</dbReference>
<dbReference type="EMBL" id="CP036261">
    <property type="protein sequence ID" value="QDS87421.1"/>
    <property type="molecule type" value="Genomic_DNA"/>
</dbReference>
<feature type="chain" id="PRO_5022024415" evidence="1">
    <location>
        <begin position="26"/>
        <end position="286"/>
    </location>
</feature>
<dbReference type="CDD" id="cd10434">
    <property type="entry name" value="GIY-YIG_UvrC_Cho"/>
    <property type="match status" value="1"/>
</dbReference>
<dbReference type="GO" id="GO:0009380">
    <property type="term" value="C:excinuclease repair complex"/>
    <property type="evidence" value="ECO:0007669"/>
    <property type="project" value="TreeGrafter"/>
</dbReference>
<sequence length="286" mass="32110" precursor="true">MTGEAAVRQLPAMLLLFSLPSIVTAQTPTELPTIVVEAFAKTSNGWSSDEVLLDDIRRERFLAAVRARSPDADEADCNLMLLKLRKAGKLTVKATRRGKPADDRVLPIAEIAARTIMEKFDVATDTMIADPTLRKAFDAAALIVDPDVSLYDIRKAAFQLRKSRRLKPELVLRVADWDKQVVVKPLPEVRSNLKLVPTLPGVYLFRDQTGYIYIGEAVNLRVRLTQHLNDSDRRSLAAYIEQTSGEGLSIEWHAFPKDSPARQVAVRRAYESELIRSRNPRLNVRP</sequence>
<dbReference type="PANTHER" id="PTHR30562">
    <property type="entry name" value="UVRC/OXIDOREDUCTASE"/>
    <property type="match status" value="1"/>
</dbReference>
<gene>
    <name evidence="3" type="ORF">EC9_15990</name>
</gene>
<evidence type="ECO:0000256" key="1">
    <source>
        <dbReference type="SAM" id="SignalP"/>
    </source>
</evidence>
<feature type="domain" description="GIY-YIG" evidence="2">
    <location>
        <begin position="198"/>
        <end position="284"/>
    </location>
</feature>
<protein>
    <submittedName>
        <fullName evidence="3">Excinuclease ABC subunit C</fullName>
    </submittedName>
</protein>
<dbReference type="AlphaFoldDB" id="A0A517LXR1"/>
<reference evidence="3 4" key="1">
    <citation type="submission" date="2019-02" db="EMBL/GenBank/DDBJ databases">
        <title>Deep-cultivation of Planctomycetes and their phenomic and genomic characterization uncovers novel biology.</title>
        <authorList>
            <person name="Wiegand S."/>
            <person name="Jogler M."/>
            <person name="Boedeker C."/>
            <person name="Pinto D."/>
            <person name="Vollmers J."/>
            <person name="Rivas-Marin E."/>
            <person name="Kohn T."/>
            <person name="Peeters S.H."/>
            <person name="Heuer A."/>
            <person name="Rast P."/>
            <person name="Oberbeckmann S."/>
            <person name="Bunk B."/>
            <person name="Jeske O."/>
            <person name="Meyerdierks A."/>
            <person name="Storesund J.E."/>
            <person name="Kallscheuer N."/>
            <person name="Luecker S."/>
            <person name="Lage O.M."/>
            <person name="Pohl T."/>
            <person name="Merkel B.J."/>
            <person name="Hornburger P."/>
            <person name="Mueller R.-W."/>
            <person name="Bruemmer F."/>
            <person name="Labrenz M."/>
            <person name="Spormann A.M."/>
            <person name="Op den Camp H."/>
            <person name="Overmann J."/>
            <person name="Amann R."/>
            <person name="Jetten M.S.M."/>
            <person name="Mascher T."/>
            <person name="Medema M.H."/>
            <person name="Devos D.P."/>
            <person name="Kaster A.-K."/>
            <person name="Ovreas L."/>
            <person name="Rohde M."/>
            <person name="Galperin M.Y."/>
            <person name="Jogler C."/>
        </authorList>
    </citation>
    <scope>NUCLEOTIDE SEQUENCE [LARGE SCALE GENOMIC DNA]</scope>
    <source>
        <strain evidence="3 4">EC9</strain>
    </source>
</reference>
<proteinExistence type="predicted"/>
<keyword evidence="1" id="KW-0732">Signal</keyword>
<evidence type="ECO:0000313" key="4">
    <source>
        <dbReference type="Proteomes" id="UP000319557"/>
    </source>
</evidence>
<dbReference type="KEGG" id="ruv:EC9_15990"/>
<name>A0A517LXR1_9BACT</name>
<evidence type="ECO:0000259" key="2">
    <source>
        <dbReference type="PROSITE" id="PS50164"/>
    </source>
</evidence>